<evidence type="ECO:0000313" key="2">
    <source>
        <dbReference type="Proteomes" id="UP000821598"/>
    </source>
</evidence>
<evidence type="ECO:0000313" key="1">
    <source>
        <dbReference type="EMBL" id="NVI04533.1"/>
    </source>
</evidence>
<organism evidence="1 2">
    <name type="scientific">Paraburkholderia youngii</name>
    <dbReference type="NCBI Taxonomy" id="2782701"/>
    <lineage>
        <taxon>Bacteria</taxon>
        <taxon>Pseudomonadati</taxon>
        <taxon>Pseudomonadota</taxon>
        <taxon>Betaproteobacteria</taxon>
        <taxon>Burkholderiales</taxon>
        <taxon>Burkholderiaceae</taxon>
        <taxon>Paraburkholderia</taxon>
    </lineage>
</organism>
<proteinExistence type="predicted"/>
<reference evidence="1 2" key="1">
    <citation type="submission" date="2019-08" db="EMBL/GenBank/DDBJ databases">
        <title>Paraburkholderia simonii sp. nov. and P. youngii sp. nov. Brazilian and Mexican Mimosa-associated rhizobia.</title>
        <authorList>
            <person name="Mavima L."/>
            <person name="Beukes C.W."/>
            <person name="Palmer M."/>
            <person name="De Meyer S.E."/>
            <person name="James E.K."/>
            <person name="Maluk M."/>
            <person name="Avontuur J.R."/>
            <person name="Chan W.Y."/>
            <person name="Venter S.N."/>
            <person name="Steenkamp E.T."/>
        </authorList>
    </citation>
    <scope>NUCLEOTIDE SEQUENCE [LARGE SCALE GENOMIC DNA]</scope>
    <source>
        <strain evidence="1 2">JPY454</strain>
    </source>
</reference>
<comment type="caution">
    <text evidence="1">The sequence shown here is derived from an EMBL/GenBank/DDBJ whole genome shotgun (WGS) entry which is preliminary data.</text>
</comment>
<dbReference type="Proteomes" id="UP000821598">
    <property type="component" value="Unassembled WGS sequence"/>
</dbReference>
<protein>
    <submittedName>
        <fullName evidence="1">Uncharacterized protein</fullName>
    </submittedName>
</protein>
<sequence>MRNEISLATLSNLDAPLKSGDVTGVYNYLKTRGYRSRYAREQGYHCQPFYTARIDLSPAALRNANGHFEKAVVLGPGLRAEVFIQTYARSALHYLPEPMKDGIRTSVRD</sequence>
<gene>
    <name evidence="1" type="ORF">FSB64_12265</name>
</gene>
<name>A0ABX2NJW4_9BURK</name>
<keyword evidence="2" id="KW-1185">Reference proteome</keyword>
<dbReference type="RefSeq" id="WP_176123569.1">
    <property type="nucleotide sequence ID" value="NZ_JBNDJL010000004.1"/>
</dbReference>
<dbReference type="PRINTS" id="PR01490">
    <property type="entry name" value="RTXTOXIND"/>
</dbReference>
<accession>A0ABX2NJW4</accession>
<dbReference type="EMBL" id="VOMC01000011">
    <property type="protein sequence ID" value="NVI04533.1"/>
    <property type="molecule type" value="Genomic_DNA"/>
</dbReference>